<gene>
    <name evidence="1" type="ORF">LCGC14_1728120</name>
</gene>
<proteinExistence type="predicted"/>
<evidence type="ECO:0000313" key="1">
    <source>
        <dbReference type="EMBL" id="KKM08020.1"/>
    </source>
</evidence>
<accession>A0A0F9HAF0</accession>
<reference evidence="1" key="1">
    <citation type="journal article" date="2015" name="Nature">
        <title>Complex archaea that bridge the gap between prokaryotes and eukaryotes.</title>
        <authorList>
            <person name="Spang A."/>
            <person name="Saw J.H."/>
            <person name="Jorgensen S.L."/>
            <person name="Zaremba-Niedzwiedzka K."/>
            <person name="Martijn J."/>
            <person name="Lind A.E."/>
            <person name="van Eijk R."/>
            <person name="Schleper C."/>
            <person name="Guy L."/>
            <person name="Ettema T.J."/>
        </authorList>
    </citation>
    <scope>NUCLEOTIDE SEQUENCE</scope>
</reference>
<protein>
    <submittedName>
        <fullName evidence="1">Uncharacterized protein</fullName>
    </submittedName>
</protein>
<name>A0A0F9HAF0_9ZZZZ</name>
<comment type="caution">
    <text evidence="1">The sequence shown here is derived from an EMBL/GenBank/DDBJ whole genome shotgun (WGS) entry which is preliminary data.</text>
</comment>
<organism evidence="1">
    <name type="scientific">marine sediment metagenome</name>
    <dbReference type="NCBI Taxonomy" id="412755"/>
    <lineage>
        <taxon>unclassified sequences</taxon>
        <taxon>metagenomes</taxon>
        <taxon>ecological metagenomes</taxon>
    </lineage>
</organism>
<dbReference type="EMBL" id="LAZR01015645">
    <property type="protein sequence ID" value="KKM08020.1"/>
    <property type="molecule type" value="Genomic_DNA"/>
</dbReference>
<sequence length="107" mass="12036">MSVWNVSDEATVKLSSWGVFSVPRTGTTVRRDHHFFGYNAAIQEGRVSSKIVKFYPPSMRGVTASGRKYELLGKPGHNSDASYVLDKWLQINGVKPEEARDVTEEYL</sequence>
<dbReference type="AlphaFoldDB" id="A0A0F9HAF0"/>